<accession>A0A511JKB2</accession>
<dbReference type="EMBL" id="BJWH01000006">
    <property type="protein sequence ID" value="GEL98083.1"/>
    <property type="molecule type" value="Genomic_DNA"/>
</dbReference>
<feature type="compositionally biased region" description="Polar residues" evidence="1">
    <location>
        <begin position="53"/>
        <end position="63"/>
    </location>
</feature>
<proteinExistence type="predicted"/>
<protein>
    <submittedName>
        <fullName evidence="2">Uncharacterized protein</fullName>
    </submittedName>
</protein>
<evidence type="ECO:0000313" key="2">
    <source>
        <dbReference type="EMBL" id="GEL98083.1"/>
    </source>
</evidence>
<comment type="caution">
    <text evidence="2">The sequence shown here is derived from an EMBL/GenBank/DDBJ whole genome shotgun (WGS) entry which is preliminary data.</text>
</comment>
<sequence length="63" mass="6672">MDDRGRGRSRVDKFTADRQGERPGRSATGAPEGGWPGKTGDSGRPHDGRVTDSGGSSVTRPYI</sequence>
<keyword evidence="3" id="KW-1185">Reference proteome</keyword>
<evidence type="ECO:0000256" key="1">
    <source>
        <dbReference type="SAM" id="MobiDB-lite"/>
    </source>
</evidence>
<feature type="compositionally biased region" description="Basic and acidic residues" evidence="1">
    <location>
        <begin position="1"/>
        <end position="24"/>
    </location>
</feature>
<dbReference type="Proteomes" id="UP000321049">
    <property type="component" value="Unassembled WGS sequence"/>
</dbReference>
<reference evidence="2 3" key="1">
    <citation type="submission" date="2019-07" db="EMBL/GenBank/DDBJ databases">
        <title>Whole genome shotgun sequence of Cellulomonas terrae NBRC 100819.</title>
        <authorList>
            <person name="Hosoyama A."/>
            <person name="Uohara A."/>
            <person name="Ohji S."/>
            <person name="Ichikawa N."/>
        </authorList>
    </citation>
    <scope>NUCLEOTIDE SEQUENCE [LARGE SCALE GENOMIC DNA]</scope>
    <source>
        <strain evidence="2 3">NBRC 100819</strain>
    </source>
</reference>
<feature type="compositionally biased region" description="Basic and acidic residues" evidence="1">
    <location>
        <begin position="41"/>
        <end position="50"/>
    </location>
</feature>
<evidence type="ECO:0000313" key="3">
    <source>
        <dbReference type="Proteomes" id="UP000321049"/>
    </source>
</evidence>
<dbReference type="AlphaFoldDB" id="A0A511JKB2"/>
<feature type="region of interest" description="Disordered" evidence="1">
    <location>
        <begin position="1"/>
        <end position="63"/>
    </location>
</feature>
<gene>
    <name evidence="2" type="ORF">CTE05_16300</name>
</gene>
<organism evidence="2 3">
    <name type="scientific">Cellulomonas terrae</name>
    <dbReference type="NCBI Taxonomy" id="311234"/>
    <lineage>
        <taxon>Bacteria</taxon>
        <taxon>Bacillati</taxon>
        <taxon>Actinomycetota</taxon>
        <taxon>Actinomycetes</taxon>
        <taxon>Micrococcales</taxon>
        <taxon>Cellulomonadaceae</taxon>
        <taxon>Cellulomonas</taxon>
    </lineage>
</organism>
<name>A0A511JKB2_9CELL</name>